<dbReference type="Pfam" id="PF07729">
    <property type="entry name" value="FCD"/>
    <property type="match status" value="1"/>
</dbReference>
<dbReference type="AlphaFoldDB" id="A0A917TTB1"/>
<dbReference type="InterPro" id="IPR036388">
    <property type="entry name" value="WH-like_DNA-bd_sf"/>
</dbReference>
<sequence>MARLHRDLLAVMIDQLASGVYPPGSPLPREVDLAERFEVSRGVVRECLRALEERDLIKVKHGRGATVQPESAWNVLDPDVLRALLASQAGGDVLREYVECRRGLEVEAAGLAAVRATDDHIARLREALDEMTQAAKGVREAEAGGAGGLPDAEEQFHRADIRFHQAVADAAGNRALAHMLRPLDQALLIARLPLARPQARERRGIPEHQRILNAIAAGDAAAAGRAMGAHLKTVEGYLDEYLAGRRTVLR</sequence>
<keyword evidence="1" id="KW-0805">Transcription regulation</keyword>
<reference evidence="6" key="1">
    <citation type="journal article" date="2014" name="Int. J. Syst. Evol. Microbiol.">
        <title>Complete genome sequence of Corynebacterium casei LMG S-19264T (=DSM 44701T), isolated from a smear-ripened cheese.</title>
        <authorList>
            <consortium name="US DOE Joint Genome Institute (JGI-PGF)"/>
            <person name="Walter F."/>
            <person name="Albersmeier A."/>
            <person name="Kalinowski J."/>
            <person name="Ruckert C."/>
        </authorList>
    </citation>
    <scope>NUCLEOTIDE SEQUENCE</scope>
    <source>
        <strain evidence="6">JCM 19831</strain>
    </source>
</reference>
<dbReference type="RefSeq" id="WP_380020465.1">
    <property type="nucleotide sequence ID" value="NZ_JBHMED010000120.1"/>
</dbReference>
<proteinExistence type="predicted"/>
<dbReference type="PANTHER" id="PTHR43537:SF44">
    <property type="entry name" value="GNTR FAMILY REGULATORY PROTEIN"/>
    <property type="match status" value="1"/>
</dbReference>
<evidence type="ECO:0000256" key="2">
    <source>
        <dbReference type="ARBA" id="ARBA00023125"/>
    </source>
</evidence>
<accession>A0A917TTB1</accession>
<protein>
    <submittedName>
        <fullName evidence="6">GntR family transcriptional regulator</fullName>
    </submittedName>
</protein>
<evidence type="ECO:0000313" key="7">
    <source>
        <dbReference type="Proteomes" id="UP000642070"/>
    </source>
</evidence>
<dbReference type="Pfam" id="PF00392">
    <property type="entry name" value="GntR"/>
    <property type="match status" value="1"/>
</dbReference>
<feature type="domain" description="HTH gntR-type" evidence="5">
    <location>
        <begin position="2"/>
        <end position="70"/>
    </location>
</feature>
<dbReference type="InterPro" id="IPR011711">
    <property type="entry name" value="GntR_C"/>
</dbReference>
<dbReference type="InterPro" id="IPR036390">
    <property type="entry name" value="WH_DNA-bd_sf"/>
</dbReference>
<evidence type="ECO:0000256" key="4">
    <source>
        <dbReference type="SAM" id="Coils"/>
    </source>
</evidence>
<dbReference type="PRINTS" id="PR00035">
    <property type="entry name" value="HTHGNTR"/>
</dbReference>
<comment type="caution">
    <text evidence="6">The sequence shown here is derived from an EMBL/GenBank/DDBJ whole genome shotgun (WGS) entry which is preliminary data.</text>
</comment>
<dbReference type="PROSITE" id="PS50949">
    <property type="entry name" value="HTH_GNTR"/>
    <property type="match status" value="1"/>
</dbReference>
<dbReference type="Gene3D" id="1.10.10.10">
    <property type="entry name" value="Winged helix-like DNA-binding domain superfamily/Winged helix DNA-binding domain"/>
    <property type="match status" value="1"/>
</dbReference>
<gene>
    <name evidence="6" type="ORF">GCM10007977_042150</name>
</gene>
<keyword evidence="3" id="KW-0804">Transcription</keyword>
<name>A0A917TTB1_9ACTN</name>
<dbReference type="SMART" id="SM00895">
    <property type="entry name" value="FCD"/>
    <property type="match status" value="1"/>
</dbReference>
<keyword evidence="2" id="KW-0238">DNA-binding</keyword>
<dbReference type="CDD" id="cd07377">
    <property type="entry name" value="WHTH_GntR"/>
    <property type="match status" value="1"/>
</dbReference>
<reference evidence="6" key="2">
    <citation type="submission" date="2020-09" db="EMBL/GenBank/DDBJ databases">
        <authorList>
            <person name="Sun Q."/>
            <person name="Ohkuma M."/>
        </authorList>
    </citation>
    <scope>NUCLEOTIDE SEQUENCE</scope>
    <source>
        <strain evidence="6">JCM 19831</strain>
    </source>
</reference>
<dbReference type="Proteomes" id="UP000642070">
    <property type="component" value="Unassembled WGS sequence"/>
</dbReference>
<dbReference type="PANTHER" id="PTHR43537">
    <property type="entry name" value="TRANSCRIPTIONAL REGULATOR, GNTR FAMILY"/>
    <property type="match status" value="1"/>
</dbReference>
<evidence type="ECO:0000256" key="1">
    <source>
        <dbReference type="ARBA" id="ARBA00023015"/>
    </source>
</evidence>
<keyword evidence="4" id="KW-0175">Coiled coil</keyword>
<dbReference type="SMART" id="SM00345">
    <property type="entry name" value="HTH_GNTR"/>
    <property type="match status" value="1"/>
</dbReference>
<dbReference type="InterPro" id="IPR008920">
    <property type="entry name" value="TF_FadR/GntR_C"/>
</dbReference>
<dbReference type="InterPro" id="IPR000524">
    <property type="entry name" value="Tscrpt_reg_HTH_GntR"/>
</dbReference>
<dbReference type="EMBL" id="BMPI01000019">
    <property type="protein sequence ID" value="GGM36347.1"/>
    <property type="molecule type" value="Genomic_DNA"/>
</dbReference>
<evidence type="ECO:0000259" key="5">
    <source>
        <dbReference type="PROSITE" id="PS50949"/>
    </source>
</evidence>
<keyword evidence="7" id="KW-1185">Reference proteome</keyword>
<dbReference type="SUPFAM" id="SSF48008">
    <property type="entry name" value="GntR ligand-binding domain-like"/>
    <property type="match status" value="1"/>
</dbReference>
<dbReference type="Gene3D" id="1.20.120.530">
    <property type="entry name" value="GntR ligand-binding domain-like"/>
    <property type="match status" value="1"/>
</dbReference>
<feature type="coiled-coil region" evidence="4">
    <location>
        <begin position="114"/>
        <end position="141"/>
    </location>
</feature>
<evidence type="ECO:0000256" key="3">
    <source>
        <dbReference type="ARBA" id="ARBA00023163"/>
    </source>
</evidence>
<dbReference type="GO" id="GO:0003677">
    <property type="term" value="F:DNA binding"/>
    <property type="evidence" value="ECO:0007669"/>
    <property type="project" value="UniProtKB-KW"/>
</dbReference>
<dbReference type="GO" id="GO:0003700">
    <property type="term" value="F:DNA-binding transcription factor activity"/>
    <property type="evidence" value="ECO:0007669"/>
    <property type="project" value="InterPro"/>
</dbReference>
<evidence type="ECO:0000313" key="6">
    <source>
        <dbReference type="EMBL" id="GGM36347.1"/>
    </source>
</evidence>
<organism evidence="6 7">
    <name type="scientific">Dactylosporangium sucinum</name>
    <dbReference type="NCBI Taxonomy" id="1424081"/>
    <lineage>
        <taxon>Bacteria</taxon>
        <taxon>Bacillati</taxon>
        <taxon>Actinomycetota</taxon>
        <taxon>Actinomycetes</taxon>
        <taxon>Micromonosporales</taxon>
        <taxon>Micromonosporaceae</taxon>
        <taxon>Dactylosporangium</taxon>
    </lineage>
</organism>
<dbReference type="SUPFAM" id="SSF46785">
    <property type="entry name" value="Winged helix' DNA-binding domain"/>
    <property type="match status" value="1"/>
</dbReference>